<dbReference type="KEGG" id="mlr:MELLADRAFT_108228"/>
<feature type="region of interest" description="Disordered" evidence="1">
    <location>
        <begin position="11"/>
        <end position="101"/>
    </location>
</feature>
<dbReference type="Proteomes" id="UP000001072">
    <property type="component" value="Unassembled WGS sequence"/>
</dbReference>
<dbReference type="VEuPathDB" id="FungiDB:MELLADRAFT_108228"/>
<sequence>MKFFSYIFPFAPSVSPQSSPRLEEQRPLADTSDSPPPYVSLYPNKIAINSESQSHYHLDQKSQQARPFPKDWQTSVGPTNSVLRGTARPDENVGRRDETTA</sequence>
<name>F4RSD8_MELLP</name>
<dbReference type="GeneID" id="18923419"/>
<feature type="compositionally biased region" description="Basic and acidic residues" evidence="1">
    <location>
        <begin position="87"/>
        <end position="101"/>
    </location>
</feature>
<proteinExistence type="predicted"/>
<dbReference type="AlphaFoldDB" id="F4RSD8"/>
<feature type="compositionally biased region" description="Polar residues" evidence="1">
    <location>
        <begin position="72"/>
        <end position="83"/>
    </location>
</feature>
<evidence type="ECO:0000313" key="2">
    <source>
        <dbReference type="EMBL" id="EGG04708.1"/>
    </source>
</evidence>
<gene>
    <name evidence="2" type="ORF">MELLADRAFT_108228</name>
</gene>
<evidence type="ECO:0000256" key="1">
    <source>
        <dbReference type="SAM" id="MobiDB-lite"/>
    </source>
</evidence>
<protein>
    <submittedName>
        <fullName evidence="2">Uncharacterized protein</fullName>
    </submittedName>
</protein>
<dbReference type="RefSeq" id="XP_007412147.1">
    <property type="nucleotide sequence ID" value="XM_007412085.1"/>
</dbReference>
<dbReference type="OrthoDB" id="2495103at2759"/>
<reference evidence="3" key="1">
    <citation type="journal article" date="2011" name="Proc. Natl. Acad. Sci. U.S.A.">
        <title>Obligate biotrophy features unraveled by the genomic analysis of rust fungi.</title>
        <authorList>
            <person name="Duplessis S."/>
            <person name="Cuomo C.A."/>
            <person name="Lin Y.-C."/>
            <person name="Aerts A."/>
            <person name="Tisserant E."/>
            <person name="Veneault-Fourrey C."/>
            <person name="Joly D.L."/>
            <person name="Hacquard S."/>
            <person name="Amselem J."/>
            <person name="Cantarel B.L."/>
            <person name="Chiu R."/>
            <person name="Coutinho P.M."/>
            <person name="Feau N."/>
            <person name="Field M."/>
            <person name="Frey P."/>
            <person name="Gelhaye E."/>
            <person name="Goldberg J."/>
            <person name="Grabherr M.G."/>
            <person name="Kodira C.D."/>
            <person name="Kohler A."/>
            <person name="Kuees U."/>
            <person name="Lindquist E.A."/>
            <person name="Lucas S.M."/>
            <person name="Mago R."/>
            <person name="Mauceli E."/>
            <person name="Morin E."/>
            <person name="Murat C."/>
            <person name="Pangilinan J.L."/>
            <person name="Park R."/>
            <person name="Pearson M."/>
            <person name="Quesneville H."/>
            <person name="Rouhier N."/>
            <person name="Sakthikumar S."/>
            <person name="Salamov A.A."/>
            <person name="Schmutz J."/>
            <person name="Selles B."/>
            <person name="Shapiro H."/>
            <person name="Tanguay P."/>
            <person name="Tuskan G.A."/>
            <person name="Henrissat B."/>
            <person name="Van de Peer Y."/>
            <person name="Rouze P."/>
            <person name="Ellis J.G."/>
            <person name="Dodds P.N."/>
            <person name="Schein J.E."/>
            <person name="Zhong S."/>
            <person name="Hamelin R.C."/>
            <person name="Grigoriev I.V."/>
            <person name="Szabo L.J."/>
            <person name="Martin F."/>
        </authorList>
    </citation>
    <scope>NUCLEOTIDE SEQUENCE [LARGE SCALE GENOMIC DNA]</scope>
    <source>
        <strain evidence="3">98AG31 / pathotype 3-4-7</strain>
    </source>
</reference>
<accession>F4RSD8</accession>
<dbReference type="EMBL" id="GL883117">
    <property type="protein sequence ID" value="EGG04708.1"/>
    <property type="molecule type" value="Genomic_DNA"/>
</dbReference>
<evidence type="ECO:0000313" key="3">
    <source>
        <dbReference type="Proteomes" id="UP000001072"/>
    </source>
</evidence>
<keyword evidence="3" id="KW-1185">Reference proteome</keyword>
<organism evidence="3">
    <name type="scientific">Melampsora larici-populina (strain 98AG31 / pathotype 3-4-7)</name>
    <name type="common">Poplar leaf rust fungus</name>
    <dbReference type="NCBI Taxonomy" id="747676"/>
    <lineage>
        <taxon>Eukaryota</taxon>
        <taxon>Fungi</taxon>
        <taxon>Dikarya</taxon>
        <taxon>Basidiomycota</taxon>
        <taxon>Pucciniomycotina</taxon>
        <taxon>Pucciniomycetes</taxon>
        <taxon>Pucciniales</taxon>
        <taxon>Melampsoraceae</taxon>
        <taxon>Melampsora</taxon>
    </lineage>
</organism>
<dbReference type="InParanoid" id="F4RSD8"/>
<dbReference type="HOGENOM" id="CLU_2292297_0_0_1"/>